<dbReference type="Proteomes" id="UP000265520">
    <property type="component" value="Unassembled WGS sequence"/>
</dbReference>
<feature type="non-terminal residue" evidence="1">
    <location>
        <position position="18"/>
    </location>
</feature>
<sequence length="18" mass="1999">MRRPEYAGVVTVVVGIRP</sequence>
<evidence type="ECO:0000313" key="2">
    <source>
        <dbReference type="Proteomes" id="UP000265520"/>
    </source>
</evidence>
<dbReference type="AlphaFoldDB" id="A0A392VZA6"/>
<name>A0A392VZA6_9FABA</name>
<reference evidence="1 2" key="1">
    <citation type="journal article" date="2018" name="Front. Plant Sci.">
        <title>Red Clover (Trifolium pratense) and Zigzag Clover (T. medium) - A Picture of Genomic Similarities and Differences.</title>
        <authorList>
            <person name="Dluhosova J."/>
            <person name="Istvanek J."/>
            <person name="Nedelnik J."/>
            <person name="Repkova J."/>
        </authorList>
    </citation>
    <scope>NUCLEOTIDE SEQUENCE [LARGE SCALE GENOMIC DNA]</scope>
    <source>
        <strain evidence="2">cv. 10/8</strain>
        <tissue evidence="1">Leaf</tissue>
    </source>
</reference>
<organism evidence="1 2">
    <name type="scientific">Trifolium medium</name>
    <dbReference type="NCBI Taxonomy" id="97028"/>
    <lineage>
        <taxon>Eukaryota</taxon>
        <taxon>Viridiplantae</taxon>
        <taxon>Streptophyta</taxon>
        <taxon>Embryophyta</taxon>
        <taxon>Tracheophyta</taxon>
        <taxon>Spermatophyta</taxon>
        <taxon>Magnoliopsida</taxon>
        <taxon>eudicotyledons</taxon>
        <taxon>Gunneridae</taxon>
        <taxon>Pentapetalae</taxon>
        <taxon>rosids</taxon>
        <taxon>fabids</taxon>
        <taxon>Fabales</taxon>
        <taxon>Fabaceae</taxon>
        <taxon>Papilionoideae</taxon>
        <taxon>50 kb inversion clade</taxon>
        <taxon>NPAAA clade</taxon>
        <taxon>Hologalegina</taxon>
        <taxon>IRL clade</taxon>
        <taxon>Trifolieae</taxon>
        <taxon>Trifolium</taxon>
    </lineage>
</organism>
<keyword evidence="2" id="KW-1185">Reference proteome</keyword>
<dbReference type="EMBL" id="LXQA011311606">
    <property type="protein sequence ID" value="MCI92829.1"/>
    <property type="molecule type" value="Genomic_DNA"/>
</dbReference>
<protein>
    <submittedName>
        <fullName evidence="1">Uncharacterized protein</fullName>
    </submittedName>
</protein>
<proteinExistence type="predicted"/>
<accession>A0A392VZA6</accession>
<evidence type="ECO:0000313" key="1">
    <source>
        <dbReference type="EMBL" id="MCI92829.1"/>
    </source>
</evidence>
<comment type="caution">
    <text evidence="1">The sequence shown here is derived from an EMBL/GenBank/DDBJ whole genome shotgun (WGS) entry which is preliminary data.</text>
</comment>